<evidence type="ECO:0000313" key="2">
    <source>
        <dbReference type="Proteomes" id="UP001497700"/>
    </source>
</evidence>
<dbReference type="Proteomes" id="UP001497700">
    <property type="component" value="Unassembled WGS sequence"/>
</dbReference>
<protein>
    <submittedName>
        <fullName evidence="1">FAD-binding domain-containing protein</fullName>
    </submittedName>
</protein>
<evidence type="ECO:0000313" key="1">
    <source>
        <dbReference type="EMBL" id="KAI4865475.1"/>
    </source>
</evidence>
<keyword evidence="2" id="KW-1185">Reference proteome</keyword>
<name>A0ACB9Z395_9PEZI</name>
<gene>
    <name evidence="1" type="ORF">F4820DRAFT_420130</name>
</gene>
<reference evidence="1 2" key="1">
    <citation type="journal article" date="2022" name="New Phytol.">
        <title>Ecological generalism drives hyperdiversity of secondary metabolite gene clusters in xylarialean endophytes.</title>
        <authorList>
            <person name="Franco M.E.E."/>
            <person name="Wisecaver J.H."/>
            <person name="Arnold A.E."/>
            <person name="Ju Y.M."/>
            <person name="Slot J.C."/>
            <person name="Ahrendt S."/>
            <person name="Moore L.P."/>
            <person name="Eastman K.E."/>
            <person name="Scott K."/>
            <person name="Konkel Z."/>
            <person name="Mondo S.J."/>
            <person name="Kuo A."/>
            <person name="Hayes R.D."/>
            <person name="Haridas S."/>
            <person name="Andreopoulos B."/>
            <person name="Riley R."/>
            <person name="LaButti K."/>
            <person name="Pangilinan J."/>
            <person name="Lipzen A."/>
            <person name="Amirebrahimi M."/>
            <person name="Yan J."/>
            <person name="Adam C."/>
            <person name="Keymanesh K."/>
            <person name="Ng V."/>
            <person name="Louie K."/>
            <person name="Northen T."/>
            <person name="Drula E."/>
            <person name="Henrissat B."/>
            <person name="Hsieh H.M."/>
            <person name="Youens-Clark K."/>
            <person name="Lutzoni F."/>
            <person name="Miadlikowska J."/>
            <person name="Eastwood D.C."/>
            <person name="Hamelin R.C."/>
            <person name="Grigoriev I.V."/>
            <person name="U'Ren J.M."/>
        </authorList>
    </citation>
    <scope>NUCLEOTIDE SEQUENCE [LARGE SCALE GENOMIC DNA]</scope>
    <source>
        <strain evidence="1 2">CBS 119005</strain>
    </source>
</reference>
<dbReference type="EMBL" id="MU393471">
    <property type="protein sequence ID" value="KAI4865475.1"/>
    <property type="molecule type" value="Genomic_DNA"/>
</dbReference>
<organism evidence="1 2">
    <name type="scientific">Hypoxylon rubiginosum</name>
    <dbReference type="NCBI Taxonomy" id="110542"/>
    <lineage>
        <taxon>Eukaryota</taxon>
        <taxon>Fungi</taxon>
        <taxon>Dikarya</taxon>
        <taxon>Ascomycota</taxon>
        <taxon>Pezizomycotina</taxon>
        <taxon>Sordariomycetes</taxon>
        <taxon>Xylariomycetidae</taxon>
        <taxon>Xylariales</taxon>
        <taxon>Hypoxylaceae</taxon>
        <taxon>Hypoxylon</taxon>
    </lineage>
</organism>
<proteinExistence type="predicted"/>
<sequence length="543" mass="58926">MRAYTLLLTTAATSYLLCKVQAQELSSFSNELLETLNSFSSSDPETSSLSTVVQNSSDVINEISKHGGKRSLQSPLSSQVACQLLNILFPDCYTDSRTNQSAYDILQEKNWSKSCDLPAACFLTPEHPVQVAVALQVISKLHSKFAVRSAGHNPNPGFAGVGQDGITIDTQLFQTLELSADKAIATIGAGLRFGAVQGFLDSQGVAVVSGRNLNVGVSGLILGGGHPIINSLTGLVADNIKSMEIVLSNFRVVKASLTENPDLFRALKGGGNNFGIVTKFEAYTNMPRNIWYRNVVYDSSNPRAIFDAFVEVQRNMEKDPKAGIQMSCGPASFIVAFVYGEHTTNPIVFAPFDRFVPTAERTPPTNGTTLEFIQLQSPPQSELNSRDTVGVTTLLDTDLYLDIYNQYLTTTSANNNTSAAFLLSIQTFGTAATQVAQRNGGNALGTSQRAQTWRNPIAEWSNSADDAQVHSALLQIGDYIKVQSQAKGLYDPFIFANVAAHNQNVLASYGWKNLNFLRGVSRRYDPTGVFQRLQNGGFLVSRS</sequence>
<accession>A0ACB9Z395</accession>
<comment type="caution">
    <text evidence="1">The sequence shown here is derived from an EMBL/GenBank/DDBJ whole genome shotgun (WGS) entry which is preliminary data.</text>
</comment>